<dbReference type="KEGG" id="otd:J1M35_15525"/>
<dbReference type="Proteomes" id="UP000663903">
    <property type="component" value="Chromosome"/>
</dbReference>
<feature type="chain" id="PRO_5037633608" evidence="1">
    <location>
        <begin position="26"/>
        <end position="115"/>
    </location>
</feature>
<feature type="signal peptide" evidence="1">
    <location>
        <begin position="1"/>
        <end position="25"/>
    </location>
</feature>
<evidence type="ECO:0000313" key="4">
    <source>
        <dbReference type="Proteomes" id="UP000663903"/>
    </source>
</evidence>
<dbReference type="EMBL" id="CP071796">
    <property type="protein sequence ID" value="QTD44493.1"/>
    <property type="molecule type" value="Genomic_DNA"/>
</dbReference>
<proteinExistence type="predicted"/>
<name>A0A975H247_9BURK</name>
<organism evidence="3 4">
    <name type="scientific">Ottowia testudinis</name>
    <dbReference type="NCBI Taxonomy" id="2816950"/>
    <lineage>
        <taxon>Bacteria</taxon>
        <taxon>Pseudomonadati</taxon>
        <taxon>Pseudomonadota</taxon>
        <taxon>Betaproteobacteria</taxon>
        <taxon>Burkholderiales</taxon>
        <taxon>Comamonadaceae</taxon>
        <taxon>Ottowia</taxon>
    </lineage>
</organism>
<dbReference type="Pfam" id="PF03413">
    <property type="entry name" value="PepSY"/>
    <property type="match status" value="1"/>
</dbReference>
<accession>A0A975H247</accession>
<reference evidence="3" key="1">
    <citation type="submission" date="2021-03" db="EMBL/GenBank/DDBJ databases">
        <title>Ottowia sp. 27C isolated from the cloaca of a Giant Asian pond turtle (Heosemys grandis).</title>
        <authorList>
            <person name="Spergser J."/>
            <person name="Busse H.-J."/>
        </authorList>
    </citation>
    <scope>NUCLEOTIDE SEQUENCE</scope>
    <source>
        <strain evidence="3">27C</strain>
    </source>
</reference>
<protein>
    <submittedName>
        <fullName evidence="3">PepSY domain-containing protein</fullName>
    </submittedName>
</protein>
<dbReference type="RefSeq" id="WP_208008057.1">
    <property type="nucleotide sequence ID" value="NZ_CP071796.1"/>
</dbReference>
<dbReference type="Gene3D" id="3.10.450.40">
    <property type="match status" value="1"/>
</dbReference>
<feature type="domain" description="PepSY" evidence="2">
    <location>
        <begin position="43"/>
        <end position="101"/>
    </location>
</feature>
<evidence type="ECO:0000256" key="1">
    <source>
        <dbReference type="SAM" id="SignalP"/>
    </source>
</evidence>
<evidence type="ECO:0000259" key="2">
    <source>
        <dbReference type="Pfam" id="PF03413"/>
    </source>
</evidence>
<dbReference type="AlphaFoldDB" id="A0A975H247"/>
<sequence length="115" mass="12006">MNRKTSLAAFIAAVGIATAGGLAYAAQGGAVNDAVADLSQAHITLEQAIAAAQQHHAGAKATKAELESRKGTTFYEVEVVAANQQVFDVRVDAADGKVLSSQADRHDRDNEKNDD</sequence>
<evidence type="ECO:0000313" key="3">
    <source>
        <dbReference type="EMBL" id="QTD44493.1"/>
    </source>
</evidence>
<keyword evidence="4" id="KW-1185">Reference proteome</keyword>
<dbReference type="InterPro" id="IPR025711">
    <property type="entry name" value="PepSY"/>
</dbReference>
<keyword evidence="1" id="KW-0732">Signal</keyword>
<gene>
    <name evidence="3" type="ORF">J1M35_15525</name>
</gene>